<organism evidence="2 3">
    <name type="scientific">Prunus dulcis</name>
    <name type="common">Almond</name>
    <name type="synonym">Amygdalus dulcis</name>
    <dbReference type="NCBI Taxonomy" id="3755"/>
    <lineage>
        <taxon>Eukaryota</taxon>
        <taxon>Viridiplantae</taxon>
        <taxon>Streptophyta</taxon>
        <taxon>Embryophyta</taxon>
        <taxon>Tracheophyta</taxon>
        <taxon>Spermatophyta</taxon>
        <taxon>Magnoliopsida</taxon>
        <taxon>eudicotyledons</taxon>
        <taxon>Gunneridae</taxon>
        <taxon>Pentapetalae</taxon>
        <taxon>rosids</taxon>
        <taxon>fabids</taxon>
        <taxon>Rosales</taxon>
        <taxon>Rosaceae</taxon>
        <taxon>Amygdaloideae</taxon>
        <taxon>Amygdaleae</taxon>
        <taxon>Prunus</taxon>
    </lineage>
</organism>
<dbReference type="EMBL" id="JAJFAZ020000001">
    <property type="protein sequence ID" value="KAI5348921.1"/>
    <property type="molecule type" value="Genomic_DNA"/>
</dbReference>
<dbReference type="Proteomes" id="UP001054821">
    <property type="component" value="Chromosome 1"/>
</dbReference>
<dbReference type="AlphaFoldDB" id="A0AAD4ZKK4"/>
<feature type="compositionally biased region" description="Pro residues" evidence="1">
    <location>
        <begin position="64"/>
        <end position="73"/>
    </location>
</feature>
<name>A0AAD4ZKK4_PRUDU</name>
<comment type="caution">
    <text evidence="2">The sequence shown here is derived from an EMBL/GenBank/DDBJ whole genome shotgun (WGS) entry which is preliminary data.</text>
</comment>
<gene>
    <name evidence="2" type="ORF">L3X38_001808</name>
</gene>
<feature type="compositionally biased region" description="Basic and acidic residues" evidence="1">
    <location>
        <begin position="7"/>
        <end position="17"/>
    </location>
</feature>
<evidence type="ECO:0000313" key="2">
    <source>
        <dbReference type="EMBL" id="KAI5348921.1"/>
    </source>
</evidence>
<evidence type="ECO:0000256" key="1">
    <source>
        <dbReference type="SAM" id="MobiDB-lite"/>
    </source>
</evidence>
<feature type="compositionally biased region" description="Pro residues" evidence="1">
    <location>
        <begin position="37"/>
        <end position="48"/>
    </location>
</feature>
<protein>
    <recommendedName>
        <fullName evidence="4">Retrotransposon gag domain-containing protein</fullName>
    </recommendedName>
</protein>
<evidence type="ECO:0000313" key="3">
    <source>
        <dbReference type="Proteomes" id="UP001054821"/>
    </source>
</evidence>
<proteinExistence type="predicted"/>
<feature type="region of interest" description="Disordered" evidence="1">
    <location>
        <begin position="1"/>
        <end position="77"/>
    </location>
</feature>
<sequence>MRKIRSKYREGQNDNLEKSQFSLLSLSPPSRRASDPRPFPSPQRPPQRTPIFGVDTNSSATPSPTRPDPLPPLHRPELAGNWRRTADFHLNFRPLVLLRFSTKSFELAIGETSRETSRESQIGHRRSWTPRGSGSAGLAVYRLVQLQILNSCVWARNVVVSVGGTRQSSRVRGQNPHPEPEDFPIPEPVQEPALSRTGQSRDPSPGYADQAKRIGATDFDGDGDPAVAEEWIKRMERIMEVMAVPQDRRVTLATFFLIRNARHWWESVRRRYRDPSAITWPVF</sequence>
<keyword evidence="3" id="KW-1185">Reference proteome</keyword>
<feature type="compositionally biased region" description="Low complexity" evidence="1">
    <location>
        <begin position="22"/>
        <end position="31"/>
    </location>
</feature>
<accession>A0AAD4ZKK4</accession>
<evidence type="ECO:0008006" key="4">
    <source>
        <dbReference type="Google" id="ProtNLM"/>
    </source>
</evidence>
<feature type="region of interest" description="Disordered" evidence="1">
    <location>
        <begin position="165"/>
        <end position="220"/>
    </location>
</feature>
<reference evidence="2 3" key="1">
    <citation type="journal article" date="2022" name="G3 (Bethesda)">
        <title>Whole-genome sequence and methylome profiling of the almond [Prunus dulcis (Mill.) D.A. Webb] cultivar 'Nonpareil'.</title>
        <authorList>
            <person name="D'Amico-Willman K.M."/>
            <person name="Ouma W.Z."/>
            <person name="Meulia T."/>
            <person name="Sideli G.M."/>
            <person name="Gradziel T.M."/>
            <person name="Fresnedo-Ramirez J."/>
        </authorList>
    </citation>
    <scope>NUCLEOTIDE SEQUENCE [LARGE SCALE GENOMIC DNA]</scope>
    <source>
        <strain evidence="2">Clone GOH B32 T37-40</strain>
    </source>
</reference>